<evidence type="ECO:0000256" key="1">
    <source>
        <dbReference type="SAM" id="MobiDB-lite"/>
    </source>
</evidence>
<accession>A0A078A093</accession>
<feature type="compositionally biased region" description="Polar residues" evidence="1">
    <location>
        <begin position="28"/>
        <end position="38"/>
    </location>
</feature>
<evidence type="ECO:0000313" key="3">
    <source>
        <dbReference type="Proteomes" id="UP000039865"/>
    </source>
</evidence>
<dbReference type="InParanoid" id="A0A078A093"/>
<feature type="compositionally biased region" description="Basic and acidic residues" evidence="1">
    <location>
        <begin position="301"/>
        <end position="312"/>
    </location>
</feature>
<name>A0A078A093_STYLE</name>
<protein>
    <submittedName>
        <fullName evidence="2">Uncharacterized protein</fullName>
    </submittedName>
</protein>
<organism evidence="2 3">
    <name type="scientific">Stylonychia lemnae</name>
    <name type="common">Ciliate</name>
    <dbReference type="NCBI Taxonomy" id="5949"/>
    <lineage>
        <taxon>Eukaryota</taxon>
        <taxon>Sar</taxon>
        <taxon>Alveolata</taxon>
        <taxon>Ciliophora</taxon>
        <taxon>Intramacronucleata</taxon>
        <taxon>Spirotrichea</taxon>
        <taxon>Stichotrichia</taxon>
        <taxon>Sporadotrichida</taxon>
        <taxon>Oxytrichidae</taxon>
        <taxon>Stylonychinae</taxon>
        <taxon>Stylonychia</taxon>
    </lineage>
</organism>
<reference evidence="2 3" key="1">
    <citation type="submission" date="2014-06" db="EMBL/GenBank/DDBJ databases">
        <authorList>
            <person name="Swart Estienne"/>
        </authorList>
    </citation>
    <scope>NUCLEOTIDE SEQUENCE [LARGE SCALE GENOMIC DNA]</scope>
    <source>
        <strain evidence="2 3">130c</strain>
    </source>
</reference>
<proteinExistence type="predicted"/>
<sequence length="786" mass="91724">MQKKEAILSESEYKQYLSNEFSDSSINQIDSTKKNSFGKNRRHSTKKSQTINGIKNVESNLKQEIKKEFENKFDLMSYSWILFQQGRDVSQIQGLESKIQSLNPYNQLTQWKKILSKGNDDDQMDKKESMLNSKIVRPRLEDVKSKLQSIRKKRATSVVRNRNNHTYTSQHMNDPQFKEKMSIIQFAMDKIQQEDKLQKLSQFQKNKMLLKYLQLTESLVPHCKVAVKKFDNPQASKSNSPRPQNQQVKQQNSTKPISQLAKSNDPSSQQQSIKVIKFSKNNTEYHGKSFGSFNQSNAYFDKGEETNDEEQKPLRLQLNPVRTSRKINDEFRMSFGDKPQASQIISQAQRRQKSESKLKQINHLQQSNEGAAILEDQHNEHQEDEAADMISLFPANHIYNKESALVSNQQSKNVLFTDMKHSAPEAQLLKAYKYSNLDKGFQTQTRQGGFGTFIEVANQSSKQNQKRDNFNASLNKIKDFCTSELTDQNQNLIIKKKQNEKNSINSYMQSYQVADGIFEQTMRKENQKYVRLQNLLGINNEDTGQLFENFEPSTNIIQVNNNELSHKIDNSKEARKSRLKNIMLLSSHGKRKTTINNNKDFSPLIRLTPQQEENLQIYHSFQIPATANNHKSRTPFEQQNHLNQQPLQQNTTQIRFETSPYMTQTFRREAQTQGSQIRITGKTQNLTEFPSPSTYDYKNMSKSSKLNRNSFYDHRAEQELKKQMNLENLANQTMQNLDKALSFFEEHVQTKEQQTKRTIREQADRLRNITKMQKKRVRTQQEISYF</sequence>
<gene>
    <name evidence="2" type="primary">Contig16991.g18101</name>
    <name evidence="2" type="ORF">STYLEM_3197</name>
</gene>
<feature type="region of interest" description="Disordered" evidence="1">
    <location>
        <begin position="287"/>
        <end position="312"/>
    </location>
</feature>
<evidence type="ECO:0000313" key="2">
    <source>
        <dbReference type="EMBL" id="CDW74203.1"/>
    </source>
</evidence>
<feature type="compositionally biased region" description="Polar residues" evidence="1">
    <location>
        <begin position="233"/>
        <end position="271"/>
    </location>
</feature>
<feature type="region of interest" description="Disordered" evidence="1">
    <location>
        <begin position="28"/>
        <end position="48"/>
    </location>
</feature>
<dbReference type="EMBL" id="CCKQ01003092">
    <property type="protein sequence ID" value="CDW74203.1"/>
    <property type="molecule type" value="Genomic_DNA"/>
</dbReference>
<feature type="region of interest" description="Disordered" evidence="1">
    <location>
        <begin position="232"/>
        <end position="271"/>
    </location>
</feature>
<keyword evidence="3" id="KW-1185">Reference proteome</keyword>
<dbReference type="AlphaFoldDB" id="A0A078A093"/>
<dbReference type="Proteomes" id="UP000039865">
    <property type="component" value="Unassembled WGS sequence"/>
</dbReference>